<dbReference type="InterPro" id="IPR013538">
    <property type="entry name" value="ASHA1/2-like_C"/>
</dbReference>
<dbReference type="InterPro" id="IPR023393">
    <property type="entry name" value="START-like_dom_sf"/>
</dbReference>
<feature type="region of interest" description="Disordered" evidence="2">
    <location>
        <begin position="148"/>
        <end position="167"/>
    </location>
</feature>
<evidence type="ECO:0000256" key="1">
    <source>
        <dbReference type="ARBA" id="ARBA00006817"/>
    </source>
</evidence>
<dbReference type="CDD" id="cd07814">
    <property type="entry name" value="SRPBCC_CalC_Aha1-like"/>
    <property type="match status" value="1"/>
</dbReference>
<proteinExistence type="inferred from homology"/>
<gene>
    <name evidence="4" type="ORF">NCTC13184_03323</name>
</gene>
<evidence type="ECO:0000313" key="5">
    <source>
        <dbReference type="Proteomes" id="UP000255082"/>
    </source>
</evidence>
<dbReference type="AlphaFoldDB" id="A0A378WWV8"/>
<protein>
    <submittedName>
        <fullName evidence="4">Activator of Hsp90 ATPase homolog 1-like protein</fullName>
    </submittedName>
</protein>
<evidence type="ECO:0000313" key="4">
    <source>
        <dbReference type="EMBL" id="SUA44803.1"/>
    </source>
</evidence>
<evidence type="ECO:0000256" key="2">
    <source>
        <dbReference type="SAM" id="MobiDB-lite"/>
    </source>
</evidence>
<sequence>MTRTEQSPGPHAEATGDYEKTIRVQAHPDTLFDALTTVAGLAAWWTDVTGSGDTGGELRFSFDSPEPCVMHVDQATRPSSVQWTVTSCGFLPDWVDTRPTFTIAAVGRDASELRFRHEGLTAELECIDQCTRGWDHFLESLRRYAEDGRGMPRGSSADNARRIRERA</sequence>
<feature type="domain" description="Activator of Hsp90 ATPase homologue 1/2-like C-terminal" evidence="3">
    <location>
        <begin position="26"/>
        <end position="146"/>
    </location>
</feature>
<dbReference type="EMBL" id="UGRU01000001">
    <property type="protein sequence ID" value="SUA44803.1"/>
    <property type="molecule type" value="Genomic_DNA"/>
</dbReference>
<accession>A0A378WWV8</accession>
<dbReference type="SUPFAM" id="SSF55961">
    <property type="entry name" value="Bet v1-like"/>
    <property type="match status" value="1"/>
</dbReference>
<organism evidence="4 5">
    <name type="scientific">Nocardia africana</name>
    <dbReference type="NCBI Taxonomy" id="134964"/>
    <lineage>
        <taxon>Bacteria</taxon>
        <taxon>Bacillati</taxon>
        <taxon>Actinomycetota</taxon>
        <taxon>Actinomycetes</taxon>
        <taxon>Mycobacteriales</taxon>
        <taxon>Nocardiaceae</taxon>
        <taxon>Nocardia</taxon>
    </lineage>
</organism>
<comment type="similarity">
    <text evidence="1">Belongs to the AHA1 family.</text>
</comment>
<dbReference type="OrthoDB" id="287565at2"/>
<evidence type="ECO:0000259" key="3">
    <source>
        <dbReference type="Pfam" id="PF08327"/>
    </source>
</evidence>
<name>A0A378WWV8_9NOCA</name>
<dbReference type="Gene3D" id="3.30.530.20">
    <property type="match status" value="1"/>
</dbReference>
<dbReference type="Proteomes" id="UP000255082">
    <property type="component" value="Unassembled WGS sequence"/>
</dbReference>
<dbReference type="RefSeq" id="WP_062965224.1">
    <property type="nucleotide sequence ID" value="NZ_JAJFOE010000001.1"/>
</dbReference>
<reference evidence="4 5" key="1">
    <citation type="submission" date="2018-06" db="EMBL/GenBank/DDBJ databases">
        <authorList>
            <consortium name="Pathogen Informatics"/>
            <person name="Doyle S."/>
        </authorList>
    </citation>
    <scope>NUCLEOTIDE SEQUENCE [LARGE SCALE GENOMIC DNA]</scope>
    <source>
        <strain evidence="4 5">NCTC13184</strain>
    </source>
</reference>
<dbReference type="Pfam" id="PF08327">
    <property type="entry name" value="AHSA1"/>
    <property type="match status" value="1"/>
</dbReference>